<protein>
    <submittedName>
        <fullName evidence="3">Uncharacterized protein</fullName>
    </submittedName>
</protein>
<keyword evidence="2" id="KW-1133">Transmembrane helix</keyword>
<dbReference type="GO" id="GO:0005886">
    <property type="term" value="C:plasma membrane"/>
    <property type="evidence" value="ECO:0007669"/>
    <property type="project" value="UniProtKB-SubCell"/>
</dbReference>
<evidence type="ECO:0000313" key="4">
    <source>
        <dbReference type="Proteomes" id="UP000813427"/>
    </source>
</evidence>
<keyword evidence="4" id="KW-1185">Reference proteome</keyword>
<dbReference type="Gene3D" id="1.20.58.340">
    <property type="entry name" value="Magnesium transport protein CorA, transmembrane region"/>
    <property type="match status" value="1"/>
</dbReference>
<name>A0A8K0RLU5_9HYPO</name>
<evidence type="ECO:0000313" key="3">
    <source>
        <dbReference type="EMBL" id="KAH7230929.1"/>
    </source>
</evidence>
<comment type="subcellular location">
    <subcellularLocation>
        <location evidence="1">Cell membrane</location>
        <topology evidence="1">Multi-pass membrane protein</topology>
    </subcellularLocation>
</comment>
<dbReference type="GO" id="GO:0000287">
    <property type="term" value="F:magnesium ion binding"/>
    <property type="evidence" value="ECO:0007669"/>
    <property type="project" value="TreeGrafter"/>
</dbReference>
<dbReference type="GO" id="GO:0015087">
    <property type="term" value="F:cobalt ion transmembrane transporter activity"/>
    <property type="evidence" value="ECO:0007669"/>
    <property type="project" value="TreeGrafter"/>
</dbReference>
<evidence type="ECO:0000256" key="1">
    <source>
        <dbReference type="ARBA" id="ARBA00004651"/>
    </source>
</evidence>
<keyword evidence="2" id="KW-0472">Membrane</keyword>
<sequence length="379" mass="43994">MATRSKTNSQATLLRPAPGGTEWVKTIDNTFSAQTVSNMDENCYIFLNKGCFPEDQDSREELLGLFDVPKFVATRTCVDLNGYFGCRPTYANGHVTRCSTWFRCVVKMIRKVPYEPYDSEPEYVPYTNKKGYIWFEMGIFTRWDSPSKCQVLCVDIPFDLPNQLKVSLERRPSGLNFGDPFAMHVDLVDLIIKYYDLSVWRIRDPVRKLEENRPYAGRLFKSMHDISRHGIHTSEILSAMTETLQEMLQQQTEIYDKEPWAHEKTYQVQAKEYLKFQIQLTKSLKLRSDSNQKRLENEVNLAFNNIANQDNTVMKSIALLTMVFLPATFFSALFSTAFFSFDDGWKVSTGFWIYWVITAPTTFIVIVAFRIWMARTAQV</sequence>
<dbReference type="EMBL" id="JAGPXF010000009">
    <property type="protein sequence ID" value="KAH7230929.1"/>
    <property type="molecule type" value="Genomic_DNA"/>
</dbReference>
<dbReference type="PANTHER" id="PTHR46494">
    <property type="entry name" value="CORA FAMILY METAL ION TRANSPORTER (EUROFUNG)"/>
    <property type="match status" value="1"/>
</dbReference>
<dbReference type="AlphaFoldDB" id="A0A8K0RLU5"/>
<reference evidence="3" key="1">
    <citation type="journal article" date="2021" name="Nat. Commun.">
        <title>Genetic determinants of endophytism in the Arabidopsis root mycobiome.</title>
        <authorList>
            <person name="Mesny F."/>
            <person name="Miyauchi S."/>
            <person name="Thiergart T."/>
            <person name="Pickel B."/>
            <person name="Atanasova L."/>
            <person name="Karlsson M."/>
            <person name="Huettel B."/>
            <person name="Barry K.W."/>
            <person name="Haridas S."/>
            <person name="Chen C."/>
            <person name="Bauer D."/>
            <person name="Andreopoulos W."/>
            <person name="Pangilinan J."/>
            <person name="LaButti K."/>
            <person name="Riley R."/>
            <person name="Lipzen A."/>
            <person name="Clum A."/>
            <person name="Drula E."/>
            <person name="Henrissat B."/>
            <person name="Kohler A."/>
            <person name="Grigoriev I.V."/>
            <person name="Martin F.M."/>
            <person name="Hacquard S."/>
        </authorList>
    </citation>
    <scope>NUCLEOTIDE SEQUENCE</scope>
    <source>
        <strain evidence="3">MPI-SDFR-AT-0068</strain>
    </source>
</reference>
<proteinExistence type="predicted"/>
<feature type="transmembrane region" description="Helical" evidence="2">
    <location>
        <begin position="351"/>
        <end position="373"/>
    </location>
</feature>
<dbReference type="InterPro" id="IPR002523">
    <property type="entry name" value="MgTranspt_CorA/ZnTranspt_ZntB"/>
</dbReference>
<dbReference type="GO" id="GO:0015095">
    <property type="term" value="F:magnesium ion transmembrane transporter activity"/>
    <property type="evidence" value="ECO:0007669"/>
    <property type="project" value="TreeGrafter"/>
</dbReference>
<dbReference type="PANTHER" id="PTHR46494:SF1">
    <property type="entry name" value="CORA FAMILY METAL ION TRANSPORTER (EUROFUNG)"/>
    <property type="match status" value="1"/>
</dbReference>
<dbReference type="GO" id="GO:0050897">
    <property type="term" value="F:cobalt ion binding"/>
    <property type="evidence" value="ECO:0007669"/>
    <property type="project" value="TreeGrafter"/>
</dbReference>
<accession>A0A8K0RLU5</accession>
<feature type="transmembrane region" description="Helical" evidence="2">
    <location>
        <begin position="317"/>
        <end position="339"/>
    </location>
</feature>
<keyword evidence="2" id="KW-0812">Transmembrane</keyword>
<gene>
    <name evidence="3" type="ORF">BKA59DRAFT_488617</name>
</gene>
<comment type="caution">
    <text evidence="3">The sequence shown here is derived from an EMBL/GenBank/DDBJ whole genome shotgun (WGS) entry which is preliminary data.</text>
</comment>
<dbReference type="Pfam" id="PF01544">
    <property type="entry name" value="CorA"/>
    <property type="match status" value="1"/>
</dbReference>
<dbReference type="OrthoDB" id="5207033at2759"/>
<organism evidence="3 4">
    <name type="scientific">Fusarium tricinctum</name>
    <dbReference type="NCBI Taxonomy" id="61284"/>
    <lineage>
        <taxon>Eukaryota</taxon>
        <taxon>Fungi</taxon>
        <taxon>Dikarya</taxon>
        <taxon>Ascomycota</taxon>
        <taxon>Pezizomycotina</taxon>
        <taxon>Sordariomycetes</taxon>
        <taxon>Hypocreomycetidae</taxon>
        <taxon>Hypocreales</taxon>
        <taxon>Nectriaceae</taxon>
        <taxon>Fusarium</taxon>
        <taxon>Fusarium tricinctum species complex</taxon>
    </lineage>
</organism>
<evidence type="ECO:0000256" key="2">
    <source>
        <dbReference type="SAM" id="Phobius"/>
    </source>
</evidence>
<dbReference type="Proteomes" id="UP000813427">
    <property type="component" value="Unassembled WGS sequence"/>
</dbReference>